<dbReference type="Pfam" id="PF13464">
    <property type="entry name" value="RodZ_C"/>
    <property type="match status" value="1"/>
</dbReference>
<reference evidence="4 5" key="1">
    <citation type="submission" date="2022-08" db="EMBL/GenBank/DDBJ databases">
        <title>Genome Sequence of the sulphate-reducing bacterium, Pseudodesulfovibrio sp. SYK.</title>
        <authorList>
            <person name="Kondo R."/>
            <person name="Kataoka T."/>
        </authorList>
    </citation>
    <scope>NUCLEOTIDE SEQUENCE [LARGE SCALE GENOMIC DNA]</scope>
    <source>
        <strain evidence="4 5">SYK</strain>
    </source>
</reference>
<dbReference type="SMART" id="SM00530">
    <property type="entry name" value="HTH_XRE"/>
    <property type="match status" value="1"/>
</dbReference>
<dbReference type="InterPro" id="IPR050400">
    <property type="entry name" value="Bact_Cytoskel_RodZ"/>
</dbReference>
<dbReference type="PANTHER" id="PTHR34475">
    <property type="match status" value="1"/>
</dbReference>
<dbReference type="Pfam" id="PF13413">
    <property type="entry name" value="HTH_25"/>
    <property type="match status" value="1"/>
</dbReference>
<dbReference type="EMBL" id="AP026709">
    <property type="protein sequence ID" value="BDQ36088.1"/>
    <property type="molecule type" value="Genomic_DNA"/>
</dbReference>
<feature type="domain" description="HTH cro/C1-type" evidence="3">
    <location>
        <begin position="10"/>
        <end position="70"/>
    </location>
</feature>
<proteinExistence type="predicted"/>
<sequence length="322" mass="35112">MNFQELGQALQEGREAKGMTIEAVMEATKISRINLIALESGDSSSMPHPVYTKGFVKSYARLLGLDADELSMVVDREYQLDEQNADEVDYEVSPSAEKAFQEADAPAVKKRSVWPSILLVVVLSCSIIALVMYLNKSEEISTPVQTSETSESVETPESSVVMEPIEDAVETVEPAEGEAVVEEAVTPVEVPEEIKPEPAPATPQPEAEKPVAAQPAIPQPGAGEKEVVATQEAAPGQTRYAHVMIITATTNKGCWIGVWKGDESKMARDFVLKKGEPLRLMFNYPRRIRIGNVAGVTVTYNGKPYALDKNKSNIQTLFVGME</sequence>
<keyword evidence="2" id="KW-0812">Transmembrane</keyword>
<dbReference type="SUPFAM" id="SSF47413">
    <property type="entry name" value="lambda repressor-like DNA-binding domains"/>
    <property type="match status" value="1"/>
</dbReference>
<name>A0ABN6S1W8_9BACT</name>
<feature type="region of interest" description="Disordered" evidence="1">
    <location>
        <begin position="140"/>
        <end position="159"/>
    </location>
</feature>
<keyword evidence="5" id="KW-1185">Reference proteome</keyword>
<organism evidence="4 5">
    <name type="scientific">Pseudodesulfovibrio nedwellii</name>
    <dbReference type="NCBI Taxonomy" id="2973072"/>
    <lineage>
        <taxon>Bacteria</taxon>
        <taxon>Pseudomonadati</taxon>
        <taxon>Thermodesulfobacteriota</taxon>
        <taxon>Desulfovibrionia</taxon>
        <taxon>Desulfovibrionales</taxon>
        <taxon>Desulfovibrionaceae</taxon>
    </lineage>
</organism>
<evidence type="ECO:0000256" key="1">
    <source>
        <dbReference type="SAM" id="MobiDB-lite"/>
    </source>
</evidence>
<feature type="transmembrane region" description="Helical" evidence="2">
    <location>
        <begin position="113"/>
        <end position="134"/>
    </location>
</feature>
<dbReference type="RefSeq" id="WP_281762012.1">
    <property type="nucleotide sequence ID" value="NZ_AP026709.1"/>
</dbReference>
<evidence type="ECO:0000259" key="3">
    <source>
        <dbReference type="PROSITE" id="PS50943"/>
    </source>
</evidence>
<dbReference type="InterPro" id="IPR025194">
    <property type="entry name" value="RodZ-like_C"/>
</dbReference>
<accession>A0ABN6S1W8</accession>
<evidence type="ECO:0000313" key="5">
    <source>
        <dbReference type="Proteomes" id="UP001317742"/>
    </source>
</evidence>
<dbReference type="CDD" id="cd00093">
    <property type="entry name" value="HTH_XRE"/>
    <property type="match status" value="1"/>
</dbReference>
<dbReference type="PANTHER" id="PTHR34475:SF1">
    <property type="entry name" value="CYTOSKELETON PROTEIN RODZ"/>
    <property type="match status" value="1"/>
</dbReference>
<dbReference type="PROSITE" id="PS50943">
    <property type="entry name" value="HTH_CROC1"/>
    <property type="match status" value="1"/>
</dbReference>
<dbReference type="InterPro" id="IPR001387">
    <property type="entry name" value="Cro/C1-type_HTH"/>
</dbReference>
<dbReference type="InterPro" id="IPR010982">
    <property type="entry name" value="Lambda_DNA-bd_dom_sf"/>
</dbReference>
<evidence type="ECO:0000313" key="4">
    <source>
        <dbReference type="EMBL" id="BDQ36088.1"/>
    </source>
</evidence>
<feature type="compositionally biased region" description="Low complexity" evidence="1">
    <location>
        <begin position="141"/>
        <end position="159"/>
    </location>
</feature>
<dbReference type="Gene3D" id="1.10.260.40">
    <property type="entry name" value="lambda repressor-like DNA-binding domains"/>
    <property type="match status" value="1"/>
</dbReference>
<keyword evidence="2" id="KW-0472">Membrane</keyword>
<dbReference type="Proteomes" id="UP001317742">
    <property type="component" value="Chromosome"/>
</dbReference>
<gene>
    <name evidence="4" type="primary">ymfM</name>
    <name evidence="4" type="ORF">SYK_04480</name>
</gene>
<evidence type="ECO:0000256" key="2">
    <source>
        <dbReference type="SAM" id="Phobius"/>
    </source>
</evidence>
<protein>
    <submittedName>
        <fullName evidence="4">Membrane protein YmfM</fullName>
    </submittedName>
</protein>
<keyword evidence="2" id="KW-1133">Transmembrane helix</keyword>